<keyword evidence="1" id="KW-0812">Transmembrane</keyword>
<accession>A0ABU8HAU7</accession>
<keyword evidence="3" id="KW-1185">Reference proteome</keyword>
<dbReference type="Proteomes" id="UP001312865">
    <property type="component" value="Unassembled WGS sequence"/>
</dbReference>
<feature type="transmembrane region" description="Helical" evidence="1">
    <location>
        <begin position="105"/>
        <end position="125"/>
    </location>
</feature>
<dbReference type="RefSeq" id="WP_336585871.1">
    <property type="nucleotide sequence ID" value="NZ_JBBAXC010000003.1"/>
</dbReference>
<feature type="transmembrane region" description="Helical" evidence="1">
    <location>
        <begin position="79"/>
        <end position="99"/>
    </location>
</feature>
<evidence type="ECO:0000313" key="3">
    <source>
        <dbReference type="Proteomes" id="UP001312865"/>
    </source>
</evidence>
<sequence>MSNNVEVIKPRQKANKTNFLECIILDGKARFFKRYVYKIYRSKNEIYNKRHLSLLEQLEDDTLVIAIARLESLRATEIGMLRHLIAIVITIITALYLSLNPIINNDIALAVSLILFATSGIYYLVKQNRKKKEAMSFLKNLLEQIQVNRYN</sequence>
<name>A0ABU8HAU7_9BACI</name>
<reference evidence="2 3" key="1">
    <citation type="journal article" date="2018" name="J. Microbiol.">
        <title>Bacillus spongiae sp. nov., isolated from sponge of Jeju Island.</title>
        <authorList>
            <person name="Lee G.E."/>
            <person name="Im W.T."/>
            <person name="Park J.S."/>
        </authorList>
    </citation>
    <scope>NUCLEOTIDE SEQUENCE [LARGE SCALE GENOMIC DNA]</scope>
    <source>
        <strain evidence="2 3">135PIL107-10</strain>
    </source>
</reference>
<gene>
    <name evidence="2" type="ORF">WAK64_05140</name>
</gene>
<evidence type="ECO:0000313" key="2">
    <source>
        <dbReference type="EMBL" id="MEI5906438.1"/>
    </source>
</evidence>
<keyword evidence="1" id="KW-0472">Membrane</keyword>
<dbReference type="EMBL" id="JBBAXC010000003">
    <property type="protein sequence ID" value="MEI5906438.1"/>
    <property type="molecule type" value="Genomic_DNA"/>
</dbReference>
<comment type="caution">
    <text evidence="2">The sequence shown here is derived from an EMBL/GenBank/DDBJ whole genome shotgun (WGS) entry which is preliminary data.</text>
</comment>
<evidence type="ECO:0000256" key="1">
    <source>
        <dbReference type="SAM" id="Phobius"/>
    </source>
</evidence>
<keyword evidence="1" id="KW-1133">Transmembrane helix</keyword>
<protein>
    <submittedName>
        <fullName evidence="2">Uncharacterized protein</fullName>
    </submittedName>
</protein>
<organism evidence="2 3">
    <name type="scientific">Bacillus spongiae</name>
    <dbReference type="NCBI Taxonomy" id="2683610"/>
    <lineage>
        <taxon>Bacteria</taxon>
        <taxon>Bacillati</taxon>
        <taxon>Bacillota</taxon>
        <taxon>Bacilli</taxon>
        <taxon>Bacillales</taxon>
        <taxon>Bacillaceae</taxon>
        <taxon>Bacillus</taxon>
    </lineage>
</organism>
<proteinExistence type="predicted"/>